<dbReference type="Pfam" id="PF01722">
    <property type="entry name" value="BolA"/>
    <property type="match status" value="1"/>
</dbReference>
<keyword evidence="3" id="KW-1185">Reference proteome</keyword>
<protein>
    <submittedName>
        <fullName evidence="2">Bola protein</fullName>
    </submittedName>
</protein>
<reference evidence="2 3" key="1">
    <citation type="submission" date="2016-07" db="EMBL/GenBank/DDBJ databases">
        <title>Pervasive Adenine N6-methylation of Active Genes in Fungi.</title>
        <authorList>
            <consortium name="DOE Joint Genome Institute"/>
            <person name="Mondo S.J."/>
            <person name="Dannebaum R.O."/>
            <person name="Kuo R.C."/>
            <person name="Labutti K."/>
            <person name="Haridas S."/>
            <person name="Kuo A."/>
            <person name="Salamov A."/>
            <person name="Ahrendt S.R."/>
            <person name="Lipzen A."/>
            <person name="Sullivan W."/>
            <person name="Andreopoulos W.B."/>
            <person name="Clum A."/>
            <person name="Lindquist E."/>
            <person name="Daum C."/>
            <person name="Ramamoorthy G.K."/>
            <person name="Gryganskyi A."/>
            <person name="Culley D."/>
            <person name="Magnuson J.K."/>
            <person name="James T.Y."/>
            <person name="O'Malley M.A."/>
            <person name="Stajich J.E."/>
            <person name="Spatafora J.W."/>
            <person name="Visel A."/>
            <person name="Grigoriev I.V."/>
        </authorList>
    </citation>
    <scope>NUCLEOTIDE SEQUENCE [LARGE SCALE GENOMIC DNA]</scope>
    <source>
        <strain evidence="2 3">NRRL 2496</strain>
    </source>
</reference>
<dbReference type="AlphaFoldDB" id="A0A1X2HQL5"/>
<dbReference type="STRING" id="13706.A0A1X2HQL5"/>
<dbReference type="GO" id="GO:0044572">
    <property type="term" value="P:[4Fe-4S] cluster assembly"/>
    <property type="evidence" value="ECO:0007669"/>
    <property type="project" value="TreeGrafter"/>
</dbReference>
<dbReference type="InterPro" id="IPR036065">
    <property type="entry name" value="BolA-like_sf"/>
</dbReference>
<name>A0A1X2HQL5_SYNRA</name>
<accession>A0A1X2HQL5</accession>
<dbReference type="Gene3D" id="3.30.300.90">
    <property type="entry name" value="BolA-like"/>
    <property type="match status" value="1"/>
</dbReference>
<comment type="caution">
    <text evidence="2">The sequence shown here is derived from an EMBL/GenBank/DDBJ whole genome shotgun (WGS) entry which is preliminary data.</text>
</comment>
<dbReference type="FunCoup" id="A0A1X2HQL5">
    <property type="interactions" value="40"/>
</dbReference>
<dbReference type="Proteomes" id="UP000242180">
    <property type="component" value="Unassembled WGS sequence"/>
</dbReference>
<dbReference type="InterPro" id="IPR002634">
    <property type="entry name" value="BolA"/>
</dbReference>
<organism evidence="2 3">
    <name type="scientific">Syncephalastrum racemosum</name>
    <name type="common">Filamentous fungus</name>
    <dbReference type="NCBI Taxonomy" id="13706"/>
    <lineage>
        <taxon>Eukaryota</taxon>
        <taxon>Fungi</taxon>
        <taxon>Fungi incertae sedis</taxon>
        <taxon>Mucoromycota</taxon>
        <taxon>Mucoromycotina</taxon>
        <taxon>Mucoromycetes</taxon>
        <taxon>Mucorales</taxon>
        <taxon>Syncephalastraceae</taxon>
        <taxon>Syncephalastrum</taxon>
    </lineage>
</organism>
<dbReference type="SUPFAM" id="SSF82657">
    <property type="entry name" value="BolA-like"/>
    <property type="match status" value="1"/>
</dbReference>
<evidence type="ECO:0000313" key="3">
    <source>
        <dbReference type="Proteomes" id="UP000242180"/>
    </source>
</evidence>
<evidence type="ECO:0000256" key="1">
    <source>
        <dbReference type="RuleBase" id="RU003860"/>
    </source>
</evidence>
<comment type="similarity">
    <text evidence="1">Belongs to the BolA/IbaG family.</text>
</comment>
<dbReference type="PANTHER" id="PTHR46230">
    <property type="match status" value="1"/>
</dbReference>
<dbReference type="OrthoDB" id="411584at2759"/>
<dbReference type="OMA" id="ETHFYLD"/>
<sequence length="68" mass="7815">MHSHHAAMEGNTNKETHFRITIVSDAFADKTLMQRHRSVYKLLNKELQEGVHALTLRTKTTAEIEKKA</sequence>
<dbReference type="InParanoid" id="A0A1X2HQL5"/>
<dbReference type="PIRSF" id="PIRSF003113">
    <property type="entry name" value="BolA"/>
    <property type="match status" value="1"/>
</dbReference>
<dbReference type="PANTHER" id="PTHR46230:SF7">
    <property type="entry name" value="BOLA-LIKE PROTEIN 1"/>
    <property type="match status" value="1"/>
</dbReference>
<gene>
    <name evidence="2" type="ORF">BCR43DRAFT_487312</name>
</gene>
<proteinExistence type="inferred from homology"/>
<evidence type="ECO:0000313" key="2">
    <source>
        <dbReference type="EMBL" id="ORZ01674.1"/>
    </source>
</evidence>
<dbReference type="GO" id="GO:0005759">
    <property type="term" value="C:mitochondrial matrix"/>
    <property type="evidence" value="ECO:0007669"/>
    <property type="project" value="TreeGrafter"/>
</dbReference>
<dbReference type="EMBL" id="MCGN01000002">
    <property type="protein sequence ID" value="ORZ01674.1"/>
    <property type="molecule type" value="Genomic_DNA"/>
</dbReference>